<dbReference type="AlphaFoldDB" id="A0A1A7YIA4"/>
<dbReference type="EMBL" id="HADX01007652">
    <property type="protein sequence ID" value="SBP29884.1"/>
    <property type="molecule type" value="Transcribed_RNA"/>
</dbReference>
<accession>A0A1A7YIA4</accession>
<feature type="non-terminal residue" evidence="2">
    <location>
        <position position="1"/>
    </location>
</feature>
<feature type="non-terminal residue" evidence="2">
    <location>
        <position position="53"/>
    </location>
</feature>
<feature type="region of interest" description="Disordered" evidence="1">
    <location>
        <begin position="1"/>
        <end position="22"/>
    </location>
</feature>
<gene>
    <name evidence="2" type="primary">Nfu_g_1_011181</name>
</gene>
<reference evidence="2" key="1">
    <citation type="submission" date="2016-05" db="EMBL/GenBank/DDBJ databases">
        <authorList>
            <person name="Lavstsen T."/>
            <person name="Jespersen J.S."/>
        </authorList>
    </citation>
    <scope>NUCLEOTIDE SEQUENCE</scope>
    <source>
        <tissue evidence="2">Brain</tissue>
    </source>
</reference>
<evidence type="ECO:0000313" key="2">
    <source>
        <dbReference type="EMBL" id="SBP29884.1"/>
    </source>
</evidence>
<organism evidence="2">
    <name type="scientific">Iconisemion striatum</name>
    <dbReference type="NCBI Taxonomy" id="60296"/>
    <lineage>
        <taxon>Eukaryota</taxon>
        <taxon>Metazoa</taxon>
        <taxon>Chordata</taxon>
        <taxon>Craniata</taxon>
        <taxon>Vertebrata</taxon>
        <taxon>Euteleostomi</taxon>
        <taxon>Actinopterygii</taxon>
        <taxon>Neopterygii</taxon>
        <taxon>Teleostei</taxon>
        <taxon>Neoteleostei</taxon>
        <taxon>Acanthomorphata</taxon>
        <taxon>Ovalentaria</taxon>
        <taxon>Atherinomorphae</taxon>
        <taxon>Cyprinodontiformes</taxon>
        <taxon>Nothobranchiidae</taxon>
        <taxon>Iconisemion</taxon>
    </lineage>
</organism>
<feature type="compositionally biased region" description="Low complexity" evidence="1">
    <location>
        <begin position="11"/>
        <end position="22"/>
    </location>
</feature>
<reference evidence="2" key="2">
    <citation type="submission" date="2016-06" db="EMBL/GenBank/DDBJ databases">
        <title>The genome of a short-lived fish provides insights into sex chromosome evolution and the genetic control of aging.</title>
        <authorList>
            <person name="Reichwald K."/>
            <person name="Felder M."/>
            <person name="Petzold A."/>
            <person name="Koch P."/>
            <person name="Groth M."/>
            <person name="Platzer M."/>
        </authorList>
    </citation>
    <scope>NUCLEOTIDE SEQUENCE</scope>
    <source>
        <tissue evidence="2">Brain</tissue>
    </source>
</reference>
<name>A0A1A7YIA4_9TELE</name>
<proteinExistence type="predicted"/>
<evidence type="ECO:0000256" key="1">
    <source>
        <dbReference type="SAM" id="MobiDB-lite"/>
    </source>
</evidence>
<sequence>FLEHDHELTRLQQPPQSPALSPVQNLCDVEELEVPIMDEADDVTSGWTFLTPY</sequence>
<protein>
    <submittedName>
        <fullName evidence="2">Uncharacterized protein</fullName>
    </submittedName>
</protein>